<proteinExistence type="predicted"/>
<feature type="domain" description="Response regulatory" evidence="10">
    <location>
        <begin position="655"/>
        <end position="771"/>
    </location>
</feature>
<comment type="catalytic activity">
    <reaction evidence="1">
        <text>ATP + protein L-histidine = ADP + protein N-phospho-L-histidine.</text>
        <dbReference type="EC" id="2.7.13.3"/>
    </reaction>
</comment>
<evidence type="ECO:0000313" key="14">
    <source>
        <dbReference type="Proteomes" id="UP000317155"/>
    </source>
</evidence>
<dbReference type="Pfam" id="PF01627">
    <property type="entry name" value="Hpt"/>
    <property type="match status" value="1"/>
</dbReference>
<dbReference type="SUPFAM" id="SSF50341">
    <property type="entry name" value="CheW-like"/>
    <property type="match status" value="1"/>
</dbReference>
<feature type="compositionally biased region" description="Basic and acidic residues" evidence="8">
    <location>
        <begin position="163"/>
        <end position="173"/>
    </location>
</feature>
<feature type="domain" description="CheW-like" evidence="11">
    <location>
        <begin position="504"/>
        <end position="637"/>
    </location>
</feature>
<dbReference type="Proteomes" id="UP000317155">
    <property type="component" value="Unassembled WGS sequence"/>
</dbReference>
<dbReference type="SMART" id="SM00387">
    <property type="entry name" value="HATPase_c"/>
    <property type="match status" value="1"/>
</dbReference>
<protein>
    <recommendedName>
        <fullName evidence="2">histidine kinase</fullName>
        <ecNumber evidence="2">2.7.13.3</ecNumber>
    </recommendedName>
</protein>
<feature type="modified residue" description="4-aspartylphosphate" evidence="7">
    <location>
        <position position="704"/>
    </location>
</feature>
<dbReference type="EC" id="2.7.13.3" evidence="2"/>
<dbReference type="InterPro" id="IPR008207">
    <property type="entry name" value="Sig_transdc_His_kin_Hpt_dom"/>
</dbReference>
<name>A0A550J6W8_9BACT</name>
<dbReference type="RefSeq" id="WP_092054358.1">
    <property type="nucleotide sequence ID" value="NZ_FOJJ01000005.1"/>
</dbReference>
<dbReference type="InterPro" id="IPR036061">
    <property type="entry name" value="CheW-like_dom_sf"/>
</dbReference>
<evidence type="ECO:0000313" key="13">
    <source>
        <dbReference type="EMBL" id="TRO78970.1"/>
    </source>
</evidence>
<dbReference type="InterPro" id="IPR051315">
    <property type="entry name" value="Bact_Chemotaxis_CheA"/>
</dbReference>
<dbReference type="PANTHER" id="PTHR43395">
    <property type="entry name" value="SENSOR HISTIDINE KINASE CHEA"/>
    <property type="match status" value="1"/>
</dbReference>
<keyword evidence="4" id="KW-0808">Transferase</keyword>
<evidence type="ECO:0000256" key="3">
    <source>
        <dbReference type="ARBA" id="ARBA00022553"/>
    </source>
</evidence>
<dbReference type="Gene3D" id="1.20.120.160">
    <property type="entry name" value="HPT domain"/>
    <property type="match status" value="1"/>
</dbReference>
<dbReference type="InterPro" id="IPR005467">
    <property type="entry name" value="His_kinase_dom"/>
</dbReference>
<organism evidence="13 14">
    <name type="scientific">Trichloromonas acetexigens</name>
    <dbReference type="NCBI Taxonomy" id="38815"/>
    <lineage>
        <taxon>Bacteria</taxon>
        <taxon>Pseudomonadati</taxon>
        <taxon>Thermodesulfobacteriota</taxon>
        <taxon>Desulfuromonadia</taxon>
        <taxon>Desulfuromonadales</taxon>
        <taxon>Trichloromonadaceae</taxon>
        <taxon>Trichloromonas</taxon>
    </lineage>
</organism>
<dbReference type="Pfam" id="PF00072">
    <property type="entry name" value="Response_reg"/>
    <property type="match status" value="1"/>
</dbReference>
<sequence>MGTLPHGAITFFFEEADEHFTALEMGLLRIEQSPEAVAEVIDEMFRAAHTLKGSAGLVKLTTISQIGHRLEDCMEAIRDGKVTVSRQRIDFMLFALDRIRELTRLAMAGEAEPEGVLPQIDSLLAAIDQTPGSAPAAEMPGGKPVPPPPVEERRADQPGFAGLERRTPPREEPPGGAPAGVIRLGTDKLESMMNLLGEITVAKTHLVNQLTVMQRMKEEIEFAGQRLLREVGSFADRYAYAMPERIVAGDSLVHDFDELEFDRYDELNLFSRKLQEITSDIGEGLRGLSGFLGGFTGEVEGLDRMVVNMKERLSDARTVRVESLFQRFTRTIRELSRESGKPLQLLVFGGDTAIDRVVFDGLYDPLLHIVRNCVAHGFEPAEERLRRGKPEVGSIWMSARRKGNTIEIEIKDDGRGIQLDKVRRRAVEKGFIAADGTIDDSELMQMIFRPGFSTAETADATSGRGVGMNVVMDRLSALNGTINILSDPGHGTSIRLTLPLSLIIINVIQFRCGNQPFVIPTNLVEEIVLLPFAEDPPTELSHRELTIPVIHLQNVFRLPPATAEPGQTQQRFAIVVQASGRNLALLVDAIISQEDTVIKPFGPFLQGMPHLAGSSIAGDGSLRLVVNPARLLDQETLSATDAAPVAAPSMDEALRILVVDDSLSVRKFASMVLRAHGFEVVTATQGLEALAELEKIPVDLILTDLEMPLMHGYELLGELGRRNLLESIPTLVLSSRAGQAHRDKALALGARDYLVKPFEEENLVATVRRHLAGATVH</sequence>
<dbReference type="SMART" id="SM00260">
    <property type="entry name" value="CheW"/>
    <property type="match status" value="1"/>
</dbReference>
<dbReference type="SUPFAM" id="SSF52172">
    <property type="entry name" value="CheY-like"/>
    <property type="match status" value="1"/>
</dbReference>
<dbReference type="GO" id="GO:0005737">
    <property type="term" value="C:cytoplasm"/>
    <property type="evidence" value="ECO:0007669"/>
    <property type="project" value="InterPro"/>
</dbReference>
<dbReference type="SUPFAM" id="SSF47226">
    <property type="entry name" value="Histidine-containing phosphotransfer domain, HPT domain"/>
    <property type="match status" value="1"/>
</dbReference>
<evidence type="ECO:0000256" key="7">
    <source>
        <dbReference type="PROSITE-ProRule" id="PRU00169"/>
    </source>
</evidence>
<keyword evidence="14" id="KW-1185">Reference proteome</keyword>
<evidence type="ECO:0000256" key="5">
    <source>
        <dbReference type="ARBA" id="ARBA00022777"/>
    </source>
</evidence>
<feature type="domain" description="Histidine kinase" evidence="9">
    <location>
        <begin position="298"/>
        <end position="502"/>
    </location>
</feature>
<dbReference type="FunFam" id="3.30.565.10:FF:000016">
    <property type="entry name" value="Chemotaxis protein CheA, putative"/>
    <property type="match status" value="1"/>
</dbReference>
<evidence type="ECO:0000256" key="8">
    <source>
        <dbReference type="SAM" id="MobiDB-lite"/>
    </source>
</evidence>
<gene>
    <name evidence="13" type="ORF">FL622_14900</name>
</gene>
<dbReference type="GO" id="GO:0006935">
    <property type="term" value="P:chemotaxis"/>
    <property type="evidence" value="ECO:0007669"/>
    <property type="project" value="InterPro"/>
</dbReference>
<dbReference type="PANTHER" id="PTHR43395:SF1">
    <property type="entry name" value="CHEMOTAXIS PROTEIN CHEA"/>
    <property type="match status" value="1"/>
</dbReference>
<dbReference type="PROSITE" id="PS50894">
    <property type="entry name" value="HPT"/>
    <property type="match status" value="1"/>
</dbReference>
<dbReference type="PROSITE" id="PS50109">
    <property type="entry name" value="HIS_KIN"/>
    <property type="match status" value="1"/>
</dbReference>
<reference evidence="13 14" key="1">
    <citation type="submission" date="2019-07" db="EMBL/GenBank/DDBJ databases">
        <title>Insights of Desulfuromonas acetexigens electromicrobiology.</title>
        <authorList>
            <person name="Katuri K."/>
            <person name="Sapireddy V."/>
            <person name="Shaw D.R."/>
            <person name="Saikaly P."/>
        </authorList>
    </citation>
    <scope>NUCLEOTIDE SEQUENCE [LARGE SCALE GENOMIC DNA]</scope>
    <source>
        <strain evidence="13 14">2873</strain>
    </source>
</reference>
<dbReference type="InterPro" id="IPR001789">
    <property type="entry name" value="Sig_transdc_resp-reg_receiver"/>
</dbReference>
<comment type="caution">
    <text evidence="13">The sequence shown here is derived from an EMBL/GenBank/DDBJ whole genome shotgun (WGS) entry which is preliminary data.</text>
</comment>
<dbReference type="InterPro" id="IPR004358">
    <property type="entry name" value="Sig_transdc_His_kin-like_C"/>
</dbReference>
<keyword evidence="3 7" id="KW-0597">Phosphoprotein</keyword>
<dbReference type="Pfam" id="PF02518">
    <property type="entry name" value="HATPase_c"/>
    <property type="match status" value="1"/>
</dbReference>
<evidence type="ECO:0000259" key="10">
    <source>
        <dbReference type="PROSITE" id="PS50110"/>
    </source>
</evidence>
<dbReference type="InterPro" id="IPR003594">
    <property type="entry name" value="HATPase_dom"/>
</dbReference>
<evidence type="ECO:0000259" key="11">
    <source>
        <dbReference type="PROSITE" id="PS50851"/>
    </source>
</evidence>
<evidence type="ECO:0000256" key="1">
    <source>
        <dbReference type="ARBA" id="ARBA00000085"/>
    </source>
</evidence>
<dbReference type="CDD" id="cd00088">
    <property type="entry name" value="HPT"/>
    <property type="match status" value="1"/>
</dbReference>
<keyword evidence="5 13" id="KW-0418">Kinase</keyword>
<dbReference type="EMBL" id="VJVV01000013">
    <property type="protein sequence ID" value="TRO78970.1"/>
    <property type="molecule type" value="Genomic_DNA"/>
</dbReference>
<accession>A0A550J6W8</accession>
<dbReference type="SMART" id="SM01231">
    <property type="entry name" value="H-kinase_dim"/>
    <property type="match status" value="1"/>
</dbReference>
<dbReference type="PRINTS" id="PR00344">
    <property type="entry name" value="BCTRLSENSOR"/>
</dbReference>
<dbReference type="GO" id="GO:0000155">
    <property type="term" value="F:phosphorelay sensor kinase activity"/>
    <property type="evidence" value="ECO:0007669"/>
    <property type="project" value="InterPro"/>
</dbReference>
<dbReference type="SMART" id="SM00448">
    <property type="entry name" value="REC"/>
    <property type="match status" value="1"/>
</dbReference>
<evidence type="ECO:0000256" key="2">
    <source>
        <dbReference type="ARBA" id="ARBA00012438"/>
    </source>
</evidence>
<dbReference type="PROSITE" id="PS50851">
    <property type="entry name" value="CHEW"/>
    <property type="match status" value="1"/>
</dbReference>
<dbReference type="InterPro" id="IPR011006">
    <property type="entry name" value="CheY-like_superfamily"/>
</dbReference>
<dbReference type="Gene3D" id="3.30.565.10">
    <property type="entry name" value="Histidine kinase-like ATPase, C-terminal domain"/>
    <property type="match status" value="1"/>
</dbReference>
<dbReference type="OrthoDB" id="9803176at2"/>
<dbReference type="PROSITE" id="PS50110">
    <property type="entry name" value="RESPONSE_REGULATORY"/>
    <property type="match status" value="1"/>
</dbReference>
<dbReference type="Pfam" id="PF01584">
    <property type="entry name" value="CheW"/>
    <property type="match status" value="1"/>
</dbReference>
<dbReference type="SUPFAM" id="SSF55874">
    <property type="entry name" value="ATPase domain of HSP90 chaperone/DNA topoisomerase II/histidine kinase"/>
    <property type="match status" value="1"/>
</dbReference>
<dbReference type="AlphaFoldDB" id="A0A550J6W8"/>
<feature type="domain" description="HPt" evidence="12">
    <location>
        <begin position="1"/>
        <end position="106"/>
    </location>
</feature>
<evidence type="ECO:0000256" key="6">
    <source>
        <dbReference type="PROSITE-ProRule" id="PRU00110"/>
    </source>
</evidence>
<dbReference type="Gene3D" id="3.40.50.2300">
    <property type="match status" value="1"/>
</dbReference>
<dbReference type="InterPro" id="IPR004105">
    <property type="entry name" value="CheA-like_dim"/>
</dbReference>
<dbReference type="InterPro" id="IPR002545">
    <property type="entry name" value="CheW-lke_dom"/>
</dbReference>
<evidence type="ECO:0000259" key="9">
    <source>
        <dbReference type="PROSITE" id="PS50109"/>
    </source>
</evidence>
<feature type="region of interest" description="Disordered" evidence="8">
    <location>
        <begin position="131"/>
        <end position="180"/>
    </location>
</feature>
<evidence type="ECO:0000256" key="4">
    <source>
        <dbReference type="ARBA" id="ARBA00022679"/>
    </source>
</evidence>
<dbReference type="InterPro" id="IPR036641">
    <property type="entry name" value="HPT_dom_sf"/>
</dbReference>
<dbReference type="SMART" id="SM00073">
    <property type="entry name" value="HPT"/>
    <property type="match status" value="1"/>
</dbReference>
<feature type="modified residue" description="Phosphohistidine" evidence="6">
    <location>
        <position position="49"/>
    </location>
</feature>
<dbReference type="Gene3D" id="2.30.30.40">
    <property type="entry name" value="SH3 Domains"/>
    <property type="match status" value="1"/>
</dbReference>
<dbReference type="InterPro" id="IPR036890">
    <property type="entry name" value="HATPase_C_sf"/>
</dbReference>
<evidence type="ECO:0000259" key="12">
    <source>
        <dbReference type="PROSITE" id="PS50894"/>
    </source>
</evidence>